<evidence type="ECO:0000313" key="2">
    <source>
        <dbReference type="Proteomes" id="UP001341840"/>
    </source>
</evidence>
<gene>
    <name evidence="1" type="ORF">PIB30_031249</name>
</gene>
<reference evidence="1 2" key="1">
    <citation type="journal article" date="2023" name="Plants (Basel)">
        <title>Bridging the Gap: Combining Genomics and Transcriptomics Approaches to Understand Stylosanthes scabra, an Orphan Legume from the Brazilian Caatinga.</title>
        <authorList>
            <person name="Ferreira-Neto J.R.C."/>
            <person name="da Silva M.D."/>
            <person name="Binneck E."/>
            <person name="de Melo N.F."/>
            <person name="da Silva R.H."/>
            <person name="de Melo A.L.T.M."/>
            <person name="Pandolfi V."/>
            <person name="Bustamante F.O."/>
            <person name="Brasileiro-Vidal A.C."/>
            <person name="Benko-Iseppon A.M."/>
        </authorList>
    </citation>
    <scope>NUCLEOTIDE SEQUENCE [LARGE SCALE GENOMIC DNA]</scope>
    <source>
        <tissue evidence="1">Leaves</tissue>
    </source>
</reference>
<sequence>MWLPEYFCLGGCCFSNSRGSWLLAILGQDLICLPVIKVGTALGILFNFSLVEIPIAKLKSDLPPISQLFKPES</sequence>
<dbReference type="EMBL" id="JASCZI010181376">
    <property type="protein sequence ID" value="MED6182708.1"/>
    <property type="molecule type" value="Genomic_DNA"/>
</dbReference>
<name>A0ABU6WET2_9FABA</name>
<keyword evidence="2" id="KW-1185">Reference proteome</keyword>
<dbReference type="Proteomes" id="UP001341840">
    <property type="component" value="Unassembled WGS sequence"/>
</dbReference>
<evidence type="ECO:0000313" key="1">
    <source>
        <dbReference type="EMBL" id="MED6182708.1"/>
    </source>
</evidence>
<accession>A0ABU6WET2</accession>
<organism evidence="1 2">
    <name type="scientific">Stylosanthes scabra</name>
    <dbReference type="NCBI Taxonomy" id="79078"/>
    <lineage>
        <taxon>Eukaryota</taxon>
        <taxon>Viridiplantae</taxon>
        <taxon>Streptophyta</taxon>
        <taxon>Embryophyta</taxon>
        <taxon>Tracheophyta</taxon>
        <taxon>Spermatophyta</taxon>
        <taxon>Magnoliopsida</taxon>
        <taxon>eudicotyledons</taxon>
        <taxon>Gunneridae</taxon>
        <taxon>Pentapetalae</taxon>
        <taxon>rosids</taxon>
        <taxon>fabids</taxon>
        <taxon>Fabales</taxon>
        <taxon>Fabaceae</taxon>
        <taxon>Papilionoideae</taxon>
        <taxon>50 kb inversion clade</taxon>
        <taxon>dalbergioids sensu lato</taxon>
        <taxon>Dalbergieae</taxon>
        <taxon>Pterocarpus clade</taxon>
        <taxon>Stylosanthes</taxon>
    </lineage>
</organism>
<protein>
    <submittedName>
        <fullName evidence="1">Uncharacterized protein</fullName>
    </submittedName>
</protein>
<proteinExistence type="predicted"/>
<comment type="caution">
    <text evidence="1">The sequence shown here is derived from an EMBL/GenBank/DDBJ whole genome shotgun (WGS) entry which is preliminary data.</text>
</comment>